<evidence type="ECO:0000313" key="2">
    <source>
        <dbReference type="Proteomes" id="UP001472677"/>
    </source>
</evidence>
<dbReference type="EMBL" id="JBBPBM010000237">
    <property type="protein sequence ID" value="KAK8499374.1"/>
    <property type="molecule type" value="Genomic_DNA"/>
</dbReference>
<name>A0ABR2AYJ9_9ROSI</name>
<organism evidence="1 2">
    <name type="scientific">Hibiscus sabdariffa</name>
    <name type="common">roselle</name>
    <dbReference type="NCBI Taxonomy" id="183260"/>
    <lineage>
        <taxon>Eukaryota</taxon>
        <taxon>Viridiplantae</taxon>
        <taxon>Streptophyta</taxon>
        <taxon>Embryophyta</taxon>
        <taxon>Tracheophyta</taxon>
        <taxon>Spermatophyta</taxon>
        <taxon>Magnoliopsida</taxon>
        <taxon>eudicotyledons</taxon>
        <taxon>Gunneridae</taxon>
        <taxon>Pentapetalae</taxon>
        <taxon>rosids</taxon>
        <taxon>malvids</taxon>
        <taxon>Malvales</taxon>
        <taxon>Malvaceae</taxon>
        <taxon>Malvoideae</taxon>
        <taxon>Hibiscus</taxon>
    </lineage>
</organism>
<comment type="caution">
    <text evidence="1">The sequence shown here is derived from an EMBL/GenBank/DDBJ whole genome shotgun (WGS) entry which is preliminary data.</text>
</comment>
<protein>
    <submittedName>
        <fullName evidence="1">Uncharacterized protein</fullName>
    </submittedName>
</protein>
<dbReference type="Proteomes" id="UP001472677">
    <property type="component" value="Unassembled WGS sequence"/>
</dbReference>
<proteinExistence type="predicted"/>
<accession>A0ABR2AYJ9</accession>
<sequence>MFQRIVGLFVRVFCHHRRQQRFQREESLLSNAEAGTGLFRGKTTAIISSAPYKKRCQETRGASILVVTYEGEHRHSQPAMEENMAPAVGMLIESTS</sequence>
<keyword evidence="2" id="KW-1185">Reference proteome</keyword>
<reference evidence="1 2" key="1">
    <citation type="journal article" date="2024" name="G3 (Bethesda)">
        <title>Genome assembly of Hibiscus sabdariffa L. provides insights into metabolisms of medicinal natural products.</title>
        <authorList>
            <person name="Kim T."/>
        </authorList>
    </citation>
    <scope>NUCLEOTIDE SEQUENCE [LARGE SCALE GENOMIC DNA]</scope>
    <source>
        <strain evidence="1">TK-2024</strain>
        <tissue evidence="1">Old leaves</tissue>
    </source>
</reference>
<gene>
    <name evidence="1" type="ORF">V6N12_037013</name>
</gene>
<evidence type="ECO:0000313" key="1">
    <source>
        <dbReference type="EMBL" id="KAK8499374.1"/>
    </source>
</evidence>